<reference evidence="1" key="2">
    <citation type="journal article" date="2022" name="New Phytol.">
        <title>Evolutionary transition to the ectomycorrhizal habit in the genomes of a hyperdiverse lineage of mushroom-forming fungi.</title>
        <authorList>
            <person name="Looney B."/>
            <person name="Miyauchi S."/>
            <person name="Morin E."/>
            <person name="Drula E."/>
            <person name="Courty P.E."/>
            <person name="Kohler A."/>
            <person name="Kuo A."/>
            <person name="LaButti K."/>
            <person name="Pangilinan J."/>
            <person name="Lipzen A."/>
            <person name="Riley R."/>
            <person name="Andreopoulos W."/>
            <person name="He G."/>
            <person name="Johnson J."/>
            <person name="Nolan M."/>
            <person name="Tritt A."/>
            <person name="Barry K.W."/>
            <person name="Grigoriev I.V."/>
            <person name="Nagy L.G."/>
            <person name="Hibbett D."/>
            <person name="Henrissat B."/>
            <person name="Matheny P.B."/>
            <person name="Labbe J."/>
            <person name="Martin F.M."/>
        </authorList>
    </citation>
    <scope>NUCLEOTIDE SEQUENCE</scope>
    <source>
        <strain evidence="1">HHB10654</strain>
    </source>
</reference>
<sequence length="532" mass="59658">MSFALDGLLYAVAWTHVTLAPYTKVEESFNLHATHDILLHGVSPSALLKYDHRVFSGPVPRSFVGSLFLAGLSYPIILIASSYEYISEKSDLQVIVRLVLATINATTLVLLRRSVARRFGRLAGVFFALLTCTQSHLPFWMGRTLPNMFALAPVNVATWLLMNREKNALRVPERNIRVALSLLTFTAVVLRAEVVLLLGPLALQALFCRWITFRSLVKTGIMSGISSIALTVAVDSYFWDKWLWPECSGIHYNVYQGKSSEWGVSPYHAYVTTHIPKLLLSALPLSLVGCAMSKTTRTIIFPSLLYVIAISALGHKEWRFIVYVVPYFNVAAARGARWMVGIRKGSAFGRLAFLFVMGALGLNVAATMAYTRASMLNYPGGSALVSFNELYLDVQDVHVHISNYAAQTGASLFLHINAPPYPLYLSSSNLRKKWTYDKTEHLKLLDLSGMDEITHVIAEEDRWKTDVWSLRATIEGFGGWDLKGFREWRTLRRKIAESGWESIIGGVGVHKKEMLWILERRPRDVTATPRLS</sequence>
<keyword evidence="2" id="KW-1185">Reference proteome</keyword>
<evidence type="ECO:0000313" key="2">
    <source>
        <dbReference type="Proteomes" id="UP000814140"/>
    </source>
</evidence>
<organism evidence="1 2">
    <name type="scientific">Artomyces pyxidatus</name>
    <dbReference type="NCBI Taxonomy" id="48021"/>
    <lineage>
        <taxon>Eukaryota</taxon>
        <taxon>Fungi</taxon>
        <taxon>Dikarya</taxon>
        <taxon>Basidiomycota</taxon>
        <taxon>Agaricomycotina</taxon>
        <taxon>Agaricomycetes</taxon>
        <taxon>Russulales</taxon>
        <taxon>Auriscalpiaceae</taxon>
        <taxon>Artomyces</taxon>
    </lineage>
</organism>
<comment type="caution">
    <text evidence="1">The sequence shown here is derived from an EMBL/GenBank/DDBJ whole genome shotgun (WGS) entry which is preliminary data.</text>
</comment>
<protein>
    <submittedName>
        <fullName evidence="1">Alpha-1,6-mannosyltransferase subunit</fullName>
    </submittedName>
</protein>
<accession>A0ACB8TFR9</accession>
<proteinExistence type="predicted"/>
<dbReference type="Proteomes" id="UP000814140">
    <property type="component" value="Unassembled WGS sequence"/>
</dbReference>
<evidence type="ECO:0000313" key="1">
    <source>
        <dbReference type="EMBL" id="KAI0067225.1"/>
    </source>
</evidence>
<gene>
    <name evidence="1" type="ORF">BV25DRAFT_1877023</name>
</gene>
<dbReference type="EMBL" id="MU277190">
    <property type="protein sequence ID" value="KAI0067225.1"/>
    <property type="molecule type" value="Genomic_DNA"/>
</dbReference>
<name>A0ACB8TFR9_9AGAM</name>
<reference evidence="1" key="1">
    <citation type="submission" date="2021-03" db="EMBL/GenBank/DDBJ databases">
        <authorList>
            <consortium name="DOE Joint Genome Institute"/>
            <person name="Ahrendt S."/>
            <person name="Looney B.P."/>
            <person name="Miyauchi S."/>
            <person name="Morin E."/>
            <person name="Drula E."/>
            <person name="Courty P.E."/>
            <person name="Chicoki N."/>
            <person name="Fauchery L."/>
            <person name="Kohler A."/>
            <person name="Kuo A."/>
            <person name="Labutti K."/>
            <person name="Pangilinan J."/>
            <person name="Lipzen A."/>
            <person name="Riley R."/>
            <person name="Andreopoulos W."/>
            <person name="He G."/>
            <person name="Johnson J."/>
            <person name="Barry K.W."/>
            <person name="Grigoriev I.V."/>
            <person name="Nagy L."/>
            <person name="Hibbett D."/>
            <person name="Henrissat B."/>
            <person name="Matheny P.B."/>
            <person name="Labbe J."/>
            <person name="Martin F."/>
        </authorList>
    </citation>
    <scope>NUCLEOTIDE SEQUENCE</scope>
    <source>
        <strain evidence="1">HHB10654</strain>
    </source>
</reference>